<dbReference type="STRING" id="56107.Cylst_5206"/>
<gene>
    <name evidence="2" type="ORF">Cylst_5206</name>
</gene>
<organism evidence="2 3">
    <name type="scientific">Cylindrospermum stagnale PCC 7417</name>
    <dbReference type="NCBI Taxonomy" id="56107"/>
    <lineage>
        <taxon>Bacteria</taxon>
        <taxon>Bacillati</taxon>
        <taxon>Cyanobacteriota</taxon>
        <taxon>Cyanophyceae</taxon>
        <taxon>Nostocales</taxon>
        <taxon>Nostocaceae</taxon>
        <taxon>Cylindrospermum</taxon>
    </lineage>
</organism>
<sequence>MKFYKLSESDLPLIFSLNESEIKVWCWLSVHLPFNNSKDLEIDTSQLAEEIGISRRSVQRALKTIQENEIFDVEFTKAKVRRKTTQMSPNDTDVAETSSMSPKRHQCRRNDTDVAETTQMSPKNAETFTQQASQNPKNIQTYTDYIDSLSDSDRESFLEFGNKKANQLPRVPELPLKWIESHFEELRSQWEKSRGKIPASQSQKWENHPLREEWLEKIRQLGPLGFRSEDMPNEKLRFEFVKWAEANNLIWGADS</sequence>
<evidence type="ECO:0000313" key="2">
    <source>
        <dbReference type="EMBL" id="AFZ27241.1"/>
    </source>
</evidence>
<protein>
    <submittedName>
        <fullName evidence="2">HTH domain-containing protein</fullName>
    </submittedName>
</protein>
<name>K9X598_9NOST</name>
<keyword evidence="3" id="KW-1185">Reference proteome</keyword>
<dbReference type="Proteomes" id="UP000010475">
    <property type="component" value="Chromosome"/>
</dbReference>
<dbReference type="RefSeq" id="WP_015210476.1">
    <property type="nucleotide sequence ID" value="NC_019757.1"/>
</dbReference>
<feature type="region of interest" description="Disordered" evidence="1">
    <location>
        <begin position="82"/>
        <end position="109"/>
    </location>
</feature>
<dbReference type="KEGG" id="csg:Cylst_5206"/>
<dbReference type="eggNOG" id="COG1846">
    <property type="taxonomic scope" value="Bacteria"/>
</dbReference>
<evidence type="ECO:0000313" key="3">
    <source>
        <dbReference type="Proteomes" id="UP000010475"/>
    </source>
</evidence>
<dbReference type="AlphaFoldDB" id="K9X598"/>
<dbReference type="OrthoDB" id="508414at2"/>
<proteinExistence type="predicted"/>
<accession>K9X598</accession>
<evidence type="ECO:0000256" key="1">
    <source>
        <dbReference type="SAM" id="MobiDB-lite"/>
    </source>
</evidence>
<feature type="compositionally biased region" description="Polar residues" evidence="1">
    <location>
        <begin position="85"/>
        <end position="101"/>
    </location>
</feature>
<dbReference type="HOGENOM" id="CLU_1088687_0_0_3"/>
<dbReference type="EMBL" id="CP003642">
    <property type="protein sequence ID" value="AFZ27241.1"/>
    <property type="molecule type" value="Genomic_DNA"/>
</dbReference>
<reference evidence="2 3" key="1">
    <citation type="submission" date="2012-06" db="EMBL/GenBank/DDBJ databases">
        <title>Finished chromosome of genome of Cylindrospermum stagnale PCC 7417.</title>
        <authorList>
            <consortium name="US DOE Joint Genome Institute"/>
            <person name="Gugger M."/>
            <person name="Coursin T."/>
            <person name="Rippka R."/>
            <person name="Tandeau De Marsac N."/>
            <person name="Huntemann M."/>
            <person name="Wei C.-L."/>
            <person name="Han J."/>
            <person name="Detter J.C."/>
            <person name="Han C."/>
            <person name="Tapia R."/>
            <person name="Chen A."/>
            <person name="Kyrpides N."/>
            <person name="Mavromatis K."/>
            <person name="Markowitz V."/>
            <person name="Szeto E."/>
            <person name="Ivanova N."/>
            <person name="Pagani I."/>
            <person name="Pati A."/>
            <person name="Goodwin L."/>
            <person name="Nordberg H.P."/>
            <person name="Cantor M.N."/>
            <person name="Hua S.X."/>
            <person name="Woyke T."/>
            <person name="Kerfeld C.A."/>
        </authorList>
    </citation>
    <scope>NUCLEOTIDE SEQUENCE [LARGE SCALE GENOMIC DNA]</scope>
    <source>
        <strain evidence="2 3">PCC 7417</strain>
    </source>
</reference>